<dbReference type="PANTHER" id="PTHR33076">
    <property type="entry name" value="NON-SPECIFIC LIPID-TRANSFER PROTEIN 2-RELATED"/>
    <property type="match status" value="1"/>
</dbReference>
<organism evidence="6 7">
    <name type="scientific">Ilex paraguariensis</name>
    <name type="common">yerba mate</name>
    <dbReference type="NCBI Taxonomy" id="185542"/>
    <lineage>
        <taxon>Eukaryota</taxon>
        <taxon>Viridiplantae</taxon>
        <taxon>Streptophyta</taxon>
        <taxon>Embryophyta</taxon>
        <taxon>Tracheophyta</taxon>
        <taxon>Spermatophyta</taxon>
        <taxon>Magnoliopsida</taxon>
        <taxon>eudicotyledons</taxon>
        <taxon>Gunneridae</taxon>
        <taxon>Pentapetalae</taxon>
        <taxon>asterids</taxon>
        <taxon>campanulids</taxon>
        <taxon>Aquifoliales</taxon>
        <taxon>Aquifoliaceae</taxon>
        <taxon>Ilex</taxon>
    </lineage>
</organism>
<dbReference type="InterPro" id="IPR036312">
    <property type="entry name" value="Bifun_inhib/LTP/seed_sf"/>
</dbReference>
<dbReference type="AlphaFoldDB" id="A0ABC8T0T0"/>
<feature type="domain" description="Bifunctional inhibitor/plant lipid transfer protein/seed storage helical" evidence="5">
    <location>
        <begin position="20"/>
        <end position="102"/>
    </location>
</feature>
<evidence type="ECO:0000256" key="3">
    <source>
        <dbReference type="ARBA" id="ARBA00023121"/>
    </source>
</evidence>
<keyword evidence="7" id="KW-1185">Reference proteome</keyword>
<evidence type="ECO:0000256" key="2">
    <source>
        <dbReference type="ARBA" id="ARBA00022448"/>
    </source>
</evidence>
<dbReference type="PRINTS" id="PR00382">
    <property type="entry name" value="LIPIDTRNSFER"/>
</dbReference>
<evidence type="ECO:0000259" key="5">
    <source>
        <dbReference type="Pfam" id="PF00234"/>
    </source>
</evidence>
<dbReference type="EMBL" id="CAUOFW020003947">
    <property type="protein sequence ID" value="CAK9162902.1"/>
    <property type="molecule type" value="Genomic_DNA"/>
</dbReference>
<sequence>MKTGSRDDQSPWSLFEKSEKCKESCCLMMKNEVLLLSMGTEMQRELLSNDEEGGSSGSGCESSQPDRQAACECLKKAATDHPNIKPDAASDLPKKCGAPISVPISPTVNCGK</sequence>
<dbReference type="Pfam" id="PF00234">
    <property type="entry name" value="Tryp_alpha_amyl"/>
    <property type="match status" value="1"/>
</dbReference>
<evidence type="ECO:0000313" key="7">
    <source>
        <dbReference type="Proteomes" id="UP001642360"/>
    </source>
</evidence>
<keyword evidence="3" id="KW-0446">Lipid-binding</keyword>
<comment type="similarity">
    <text evidence="1">Belongs to the plant LTP family.</text>
</comment>
<gene>
    <name evidence="6" type="ORF">ILEXP_LOCUS31862</name>
</gene>
<dbReference type="Gene3D" id="1.10.110.10">
    <property type="entry name" value="Plant lipid-transfer and hydrophobic proteins"/>
    <property type="match status" value="1"/>
</dbReference>
<dbReference type="SUPFAM" id="SSF47699">
    <property type="entry name" value="Bifunctional inhibitor/lipid-transfer protein/seed storage 2S albumin"/>
    <property type="match status" value="1"/>
</dbReference>
<evidence type="ECO:0000256" key="1">
    <source>
        <dbReference type="ARBA" id="ARBA00009748"/>
    </source>
</evidence>
<dbReference type="InterPro" id="IPR016140">
    <property type="entry name" value="Bifunc_inhib/LTP/seed_store"/>
</dbReference>
<comment type="caution">
    <text evidence="6">The sequence shown here is derived from an EMBL/GenBank/DDBJ whole genome shotgun (WGS) entry which is preliminary data.</text>
</comment>
<name>A0ABC8T0T0_9AQUA</name>
<proteinExistence type="inferred from homology"/>
<dbReference type="Proteomes" id="UP001642360">
    <property type="component" value="Unassembled WGS sequence"/>
</dbReference>
<dbReference type="InterPro" id="IPR000528">
    <property type="entry name" value="Plant_nsLTP"/>
</dbReference>
<feature type="region of interest" description="Disordered" evidence="4">
    <location>
        <begin position="44"/>
        <end position="65"/>
    </location>
</feature>
<evidence type="ECO:0000256" key="4">
    <source>
        <dbReference type="SAM" id="MobiDB-lite"/>
    </source>
</evidence>
<dbReference type="GO" id="GO:0008289">
    <property type="term" value="F:lipid binding"/>
    <property type="evidence" value="ECO:0007669"/>
    <property type="project" value="UniProtKB-KW"/>
</dbReference>
<evidence type="ECO:0000313" key="6">
    <source>
        <dbReference type="EMBL" id="CAK9162902.1"/>
    </source>
</evidence>
<reference evidence="6 7" key="1">
    <citation type="submission" date="2024-02" db="EMBL/GenBank/DDBJ databases">
        <authorList>
            <person name="Vignale AGUSTIN F."/>
            <person name="Sosa J E."/>
            <person name="Modenutti C."/>
        </authorList>
    </citation>
    <scope>NUCLEOTIDE SEQUENCE [LARGE SCALE GENOMIC DNA]</scope>
</reference>
<protein>
    <recommendedName>
        <fullName evidence="5">Bifunctional inhibitor/plant lipid transfer protein/seed storage helical domain-containing protein</fullName>
    </recommendedName>
</protein>
<accession>A0ABC8T0T0</accession>
<keyword evidence="2" id="KW-0813">Transport</keyword>